<gene>
    <name evidence="3" type="ORF">BCF44_10322</name>
</gene>
<proteinExistence type="predicted"/>
<evidence type="ECO:0000259" key="2">
    <source>
        <dbReference type="PROSITE" id="PS50022"/>
    </source>
</evidence>
<feature type="domain" description="F5/8 type C" evidence="2">
    <location>
        <begin position="400"/>
        <end position="540"/>
    </location>
</feature>
<dbReference type="EMBL" id="QUNO01000003">
    <property type="protein sequence ID" value="REH51573.1"/>
    <property type="molecule type" value="Genomic_DNA"/>
</dbReference>
<evidence type="ECO:0000256" key="1">
    <source>
        <dbReference type="SAM" id="SignalP"/>
    </source>
</evidence>
<name>A0A3E0HYM0_9PSEU</name>
<dbReference type="InterPro" id="IPR035992">
    <property type="entry name" value="Ricin_B-like_lectins"/>
</dbReference>
<protein>
    <submittedName>
        <fullName evidence="3">Ricin-type beta-trefoil lectin protein</fullName>
    </submittedName>
</protein>
<dbReference type="Gene3D" id="2.80.10.50">
    <property type="match status" value="2"/>
</dbReference>
<dbReference type="RefSeq" id="WP_116173644.1">
    <property type="nucleotide sequence ID" value="NZ_CP144375.1"/>
</dbReference>
<dbReference type="Pfam" id="PF00652">
    <property type="entry name" value="Ricin_B_lectin"/>
    <property type="match status" value="1"/>
</dbReference>
<reference evidence="3 4" key="1">
    <citation type="submission" date="2018-08" db="EMBL/GenBank/DDBJ databases">
        <title>Genomic Encyclopedia of Archaeal and Bacterial Type Strains, Phase II (KMG-II): from individual species to whole genera.</title>
        <authorList>
            <person name="Goeker M."/>
        </authorList>
    </citation>
    <scope>NUCLEOTIDE SEQUENCE [LARGE SCALE GENOMIC DNA]</scope>
    <source>
        <strain evidence="3 4">DSM 45791</strain>
    </source>
</reference>
<comment type="caution">
    <text evidence="3">The sequence shown here is derived from an EMBL/GenBank/DDBJ whole genome shotgun (WGS) entry which is preliminary data.</text>
</comment>
<keyword evidence="4" id="KW-1185">Reference proteome</keyword>
<organism evidence="3 4">
    <name type="scientific">Kutzneria buriramensis</name>
    <dbReference type="NCBI Taxonomy" id="1045776"/>
    <lineage>
        <taxon>Bacteria</taxon>
        <taxon>Bacillati</taxon>
        <taxon>Actinomycetota</taxon>
        <taxon>Actinomycetes</taxon>
        <taxon>Pseudonocardiales</taxon>
        <taxon>Pseudonocardiaceae</taxon>
        <taxon>Kutzneria</taxon>
    </lineage>
</organism>
<dbReference type="OrthoDB" id="7838675at2"/>
<dbReference type="Gene3D" id="2.60.120.260">
    <property type="entry name" value="Galactose-binding domain-like"/>
    <property type="match status" value="1"/>
</dbReference>
<dbReference type="InterPro" id="IPR000772">
    <property type="entry name" value="Ricin_B_lectin"/>
</dbReference>
<dbReference type="SUPFAM" id="SSF49785">
    <property type="entry name" value="Galactose-binding domain-like"/>
    <property type="match status" value="1"/>
</dbReference>
<evidence type="ECO:0000313" key="3">
    <source>
        <dbReference type="EMBL" id="REH51573.1"/>
    </source>
</evidence>
<keyword evidence="3" id="KW-0430">Lectin</keyword>
<dbReference type="InterPro" id="IPR008979">
    <property type="entry name" value="Galactose-bd-like_sf"/>
</dbReference>
<dbReference type="SMART" id="SM00458">
    <property type="entry name" value="RICIN"/>
    <property type="match status" value="1"/>
</dbReference>
<dbReference type="Pfam" id="PF00754">
    <property type="entry name" value="F5_F8_type_C"/>
    <property type="match status" value="1"/>
</dbReference>
<dbReference type="PROSITE" id="PS50231">
    <property type="entry name" value="RICIN_B_LECTIN"/>
    <property type="match status" value="1"/>
</dbReference>
<accession>A0A3E0HYM0</accession>
<keyword evidence="1" id="KW-0732">Signal</keyword>
<feature type="signal peptide" evidence="1">
    <location>
        <begin position="1"/>
        <end position="32"/>
    </location>
</feature>
<dbReference type="Proteomes" id="UP000256269">
    <property type="component" value="Unassembled WGS sequence"/>
</dbReference>
<evidence type="ECO:0000313" key="4">
    <source>
        <dbReference type="Proteomes" id="UP000256269"/>
    </source>
</evidence>
<dbReference type="AlphaFoldDB" id="A0A3E0HYM0"/>
<dbReference type="PROSITE" id="PS50022">
    <property type="entry name" value="FA58C_3"/>
    <property type="match status" value="1"/>
</dbReference>
<sequence length="540" mass="55231">MSRRRLVTSVATAVLVVLSALAALFTSSAADAATTDQTFLTFYGWWDNTPPGGDISYPQIHSTAGGTGTYSDPITFATDSGELAPGTKVWVPRVRKYFIMEDSCEECSADWNGKGPNGGPKLHHLDLWLGGKGGNAMDAIDCEDALTHYNDDNTPTMEPVVVDPPSNEDYDSTPIFNINTGACYGGAKPNQTVGSYKNNSTGLCIDDPGNSSSSGTTLKMAACNGSAEQTFTFHGAFLVINNQCATISGSTVKLGKCDGGPNSQLSINPDGTINDIQTGKKCFRDSSGTLGTGSCSGTVSKWTFSPAGGQTGLSVAVNPASATVKPGASTTATVTVGGGTGTVALSATGLPSGVTASFSPASVSGSGTSTLTVTASDTAKSGTFNVVGTAGSDSKSAAFALTVSTGGGTATLLSQGKTATASSVESSTYAASKAFDGNLTSTRWGSKEGSDPQWLQVDLGATHSVSEVKLTWEAAYGKAYTIQVSDDAQNWTTIYSTTTGNGGADDLTGLAGSGRYVRMDGTKRGTSYGYSLYEMQVYGS</sequence>
<dbReference type="SUPFAM" id="SSF50370">
    <property type="entry name" value="Ricin B-like lectins"/>
    <property type="match status" value="1"/>
</dbReference>
<dbReference type="GO" id="GO:0030246">
    <property type="term" value="F:carbohydrate binding"/>
    <property type="evidence" value="ECO:0007669"/>
    <property type="project" value="UniProtKB-KW"/>
</dbReference>
<dbReference type="InterPro" id="IPR000421">
    <property type="entry name" value="FA58C"/>
</dbReference>
<feature type="chain" id="PRO_5017696514" evidence="1">
    <location>
        <begin position="33"/>
        <end position="540"/>
    </location>
</feature>